<dbReference type="EMBL" id="JAWPEI010000004">
    <property type="protein sequence ID" value="KAK4729267.1"/>
    <property type="molecule type" value="Genomic_DNA"/>
</dbReference>
<proteinExistence type="predicted"/>
<dbReference type="Proteomes" id="UP001311915">
    <property type="component" value="Unassembled WGS sequence"/>
</dbReference>
<accession>A0AAV9LY05</accession>
<dbReference type="InterPro" id="IPR032675">
    <property type="entry name" value="LRR_dom_sf"/>
</dbReference>
<name>A0AAV9LY05_9SOLN</name>
<dbReference type="Gene3D" id="3.80.10.10">
    <property type="entry name" value="Ribonuclease Inhibitor"/>
    <property type="match status" value="1"/>
</dbReference>
<organism evidence="1 2">
    <name type="scientific">Solanum pinnatisectum</name>
    <name type="common">tansyleaf nightshade</name>
    <dbReference type="NCBI Taxonomy" id="50273"/>
    <lineage>
        <taxon>Eukaryota</taxon>
        <taxon>Viridiplantae</taxon>
        <taxon>Streptophyta</taxon>
        <taxon>Embryophyta</taxon>
        <taxon>Tracheophyta</taxon>
        <taxon>Spermatophyta</taxon>
        <taxon>Magnoliopsida</taxon>
        <taxon>eudicotyledons</taxon>
        <taxon>Gunneridae</taxon>
        <taxon>Pentapetalae</taxon>
        <taxon>asterids</taxon>
        <taxon>lamiids</taxon>
        <taxon>Solanales</taxon>
        <taxon>Solanaceae</taxon>
        <taxon>Solanoideae</taxon>
        <taxon>Solaneae</taxon>
        <taxon>Solanum</taxon>
    </lineage>
</organism>
<protein>
    <submittedName>
        <fullName evidence="1">Uncharacterized protein</fullName>
    </submittedName>
</protein>
<dbReference type="AlphaFoldDB" id="A0AAV9LY05"/>
<keyword evidence="2" id="KW-1185">Reference proteome</keyword>
<comment type="caution">
    <text evidence="1">The sequence shown here is derived from an EMBL/GenBank/DDBJ whole genome shotgun (WGS) entry which is preliminary data.</text>
</comment>
<dbReference type="PANTHER" id="PTHR15140">
    <property type="entry name" value="TUBULIN-SPECIFIC CHAPERONE E"/>
    <property type="match status" value="1"/>
</dbReference>
<gene>
    <name evidence="1" type="ORF">R3W88_022255</name>
</gene>
<evidence type="ECO:0000313" key="2">
    <source>
        <dbReference type="Proteomes" id="UP001311915"/>
    </source>
</evidence>
<sequence length="173" mass="20099">MFEGIKKVKKLWICGRTNHFNDAPKCLDNHIYLPELEVLKILLYDHFGSDFLHQHPVPCVGSFPSYLKKLTLQGTHLLWSKLTIISKLPKLEVLQFKALQLFGDKVGETVWEVSEMGFSKLKFLLIEKKGLKNWKATDDSFPCLERVIIKNCHFLQEIPKGFADSMRLKRIEL</sequence>
<dbReference type="SUPFAM" id="SSF52047">
    <property type="entry name" value="RNI-like"/>
    <property type="match status" value="1"/>
</dbReference>
<evidence type="ECO:0000313" key="1">
    <source>
        <dbReference type="EMBL" id="KAK4729267.1"/>
    </source>
</evidence>
<dbReference type="PANTHER" id="PTHR15140:SF45">
    <property type="entry name" value="LATE BLIGHT RESISTANCE PROTEIN HOMOLOG R1A-3"/>
    <property type="match status" value="1"/>
</dbReference>
<reference evidence="1 2" key="1">
    <citation type="submission" date="2023-10" db="EMBL/GenBank/DDBJ databases">
        <title>Genome-Wide Identification Analysis in wild type Solanum Pinnatisectum Reveals Some Genes Defensing Phytophthora Infestans.</title>
        <authorList>
            <person name="Sun C."/>
        </authorList>
    </citation>
    <scope>NUCLEOTIDE SEQUENCE [LARGE SCALE GENOMIC DNA]</scope>
    <source>
        <strain evidence="1">LQN</strain>
        <tissue evidence="1">Leaf</tissue>
    </source>
</reference>